<organism evidence="1 2">
    <name type="scientific">Panagrolaimus sp. JU765</name>
    <dbReference type="NCBI Taxonomy" id="591449"/>
    <lineage>
        <taxon>Eukaryota</taxon>
        <taxon>Metazoa</taxon>
        <taxon>Ecdysozoa</taxon>
        <taxon>Nematoda</taxon>
        <taxon>Chromadorea</taxon>
        <taxon>Rhabditida</taxon>
        <taxon>Tylenchina</taxon>
        <taxon>Panagrolaimomorpha</taxon>
        <taxon>Panagrolaimoidea</taxon>
        <taxon>Panagrolaimidae</taxon>
        <taxon>Panagrolaimus</taxon>
    </lineage>
</organism>
<reference evidence="2" key="1">
    <citation type="submission" date="2022-11" db="UniProtKB">
        <authorList>
            <consortium name="WormBaseParasite"/>
        </authorList>
    </citation>
    <scope>IDENTIFICATION</scope>
</reference>
<evidence type="ECO:0000313" key="1">
    <source>
        <dbReference type="Proteomes" id="UP000887576"/>
    </source>
</evidence>
<dbReference type="WBParaSite" id="JU765_v2.g4240.t1">
    <property type="protein sequence ID" value="JU765_v2.g4240.t1"/>
    <property type="gene ID" value="JU765_v2.g4240"/>
</dbReference>
<dbReference type="Proteomes" id="UP000887576">
    <property type="component" value="Unplaced"/>
</dbReference>
<name>A0AC34R839_9BILA</name>
<proteinExistence type="predicted"/>
<protein>
    <submittedName>
        <fullName evidence="2">KIX domain-containing protein</fullName>
    </submittedName>
</protein>
<evidence type="ECO:0000313" key="2">
    <source>
        <dbReference type="WBParaSite" id="JU765_v2.g4240.t1"/>
    </source>
</evidence>
<sequence length="256" mass="28911">MNSQNQTSSQPSGASSNDDSLPSSDPSSQQKDCHLRIGKESRTPAVVEMKEIFEAEYSPYENIPNYCIALLPEPKSPSEQKEWQRNTKILLRKHLTGRVIGASFPRILNSEAMDDQKNKDLIKDAIKIEKEMFETANSQDEYFHLLAKEIYIIRKEMIKKIMTRIEQSPEKFTVYKSCLLNSVKAFVQPNVFETTSENEKFVKPGMNFEPDNAKIGTSLKTAASPVTAKLIANPEKSVECDLVECSIFPCNCENCS</sequence>
<accession>A0AC34R839</accession>